<dbReference type="GO" id="GO:0051015">
    <property type="term" value="F:actin filament binding"/>
    <property type="evidence" value="ECO:0007669"/>
    <property type="project" value="TreeGrafter"/>
</dbReference>
<name>A0A0D8XL08_DICVI</name>
<dbReference type="AlphaFoldDB" id="A0A0D8XL08"/>
<dbReference type="EMBL" id="KN716470">
    <property type="protein sequence ID" value="KJH44472.1"/>
    <property type="molecule type" value="Genomic_DNA"/>
</dbReference>
<gene>
    <name evidence="8" type="ORF">DICVIV_09505</name>
</gene>
<keyword evidence="5 6" id="KW-0009">Actin-binding</keyword>
<keyword evidence="1" id="KW-0547">Nucleotide-binding</keyword>
<dbReference type="STRING" id="29172.A0A0D8XL08"/>
<dbReference type="InterPro" id="IPR036961">
    <property type="entry name" value="Kinesin_motor_dom_sf"/>
</dbReference>
<proteinExistence type="inferred from homology"/>
<comment type="caution">
    <text evidence="6">Lacks conserved residue(s) required for the propagation of feature annotation.</text>
</comment>
<accession>A0A0D8XL08</accession>
<keyword evidence="9" id="KW-1185">Reference proteome</keyword>
<dbReference type="GO" id="GO:0007015">
    <property type="term" value="P:actin filament organization"/>
    <property type="evidence" value="ECO:0007669"/>
    <property type="project" value="TreeGrafter"/>
</dbReference>
<reference evidence="9" key="2">
    <citation type="journal article" date="2016" name="Sci. Rep.">
        <title>Dictyocaulus viviparus genome, variome and transcriptome elucidate lungworm biology and support future intervention.</title>
        <authorList>
            <person name="McNulty S.N."/>
            <person name="Strube C."/>
            <person name="Rosa B.A."/>
            <person name="Martin J.C."/>
            <person name="Tyagi R."/>
            <person name="Choi Y.J."/>
            <person name="Wang Q."/>
            <person name="Hallsworth Pepin K."/>
            <person name="Zhang X."/>
            <person name="Ozersky P."/>
            <person name="Wilson R.K."/>
            <person name="Sternberg P.W."/>
            <person name="Gasser R.B."/>
            <person name="Mitreva M."/>
        </authorList>
    </citation>
    <scope>NUCLEOTIDE SEQUENCE [LARGE SCALE GENOMIC DNA]</scope>
    <source>
        <strain evidence="9">HannoverDv2000</strain>
    </source>
</reference>
<keyword evidence="4" id="KW-0505">Motor protein</keyword>
<dbReference type="Proteomes" id="UP000053766">
    <property type="component" value="Unassembled WGS sequence"/>
</dbReference>
<protein>
    <submittedName>
        <fullName evidence="8">Myosin head</fullName>
    </submittedName>
</protein>
<dbReference type="SMART" id="SM00242">
    <property type="entry name" value="MYSc"/>
    <property type="match status" value="1"/>
</dbReference>
<evidence type="ECO:0000256" key="1">
    <source>
        <dbReference type="ARBA" id="ARBA00022741"/>
    </source>
</evidence>
<evidence type="ECO:0000313" key="9">
    <source>
        <dbReference type="Proteomes" id="UP000053766"/>
    </source>
</evidence>
<dbReference type="Gene3D" id="1.10.10.820">
    <property type="match status" value="1"/>
</dbReference>
<dbReference type="PANTHER" id="PTHR13140">
    <property type="entry name" value="MYOSIN"/>
    <property type="match status" value="1"/>
</dbReference>
<dbReference type="InterPro" id="IPR001609">
    <property type="entry name" value="Myosin_head_motor_dom-like"/>
</dbReference>
<dbReference type="SUPFAM" id="SSF52540">
    <property type="entry name" value="P-loop containing nucleoside triphosphate hydrolases"/>
    <property type="match status" value="1"/>
</dbReference>
<dbReference type="Gene3D" id="3.40.850.10">
    <property type="entry name" value="Kinesin motor domain"/>
    <property type="match status" value="1"/>
</dbReference>
<keyword evidence="3 6" id="KW-0518">Myosin</keyword>
<reference evidence="8 9" key="1">
    <citation type="submission" date="2013-11" db="EMBL/GenBank/DDBJ databases">
        <title>Draft genome of the bovine lungworm Dictyocaulus viviparus.</title>
        <authorList>
            <person name="Mitreva M."/>
        </authorList>
    </citation>
    <scope>NUCLEOTIDE SEQUENCE [LARGE SCALE GENOMIC DNA]</scope>
    <source>
        <strain evidence="8 9">HannoverDv2000</strain>
    </source>
</reference>
<evidence type="ECO:0000256" key="5">
    <source>
        <dbReference type="ARBA" id="ARBA00023203"/>
    </source>
</evidence>
<organism evidence="8 9">
    <name type="scientific">Dictyocaulus viviparus</name>
    <name type="common">Bovine lungworm</name>
    <dbReference type="NCBI Taxonomy" id="29172"/>
    <lineage>
        <taxon>Eukaryota</taxon>
        <taxon>Metazoa</taxon>
        <taxon>Ecdysozoa</taxon>
        <taxon>Nematoda</taxon>
        <taxon>Chromadorea</taxon>
        <taxon>Rhabditida</taxon>
        <taxon>Rhabditina</taxon>
        <taxon>Rhabditomorpha</taxon>
        <taxon>Strongyloidea</taxon>
        <taxon>Metastrongylidae</taxon>
        <taxon>Dictyocaulus</taxon>
    </lineage>
</organism>
<evidence type="ECO:0000256" key="6">
    <source>
        <dbReference type="PROSITE-ProRule" id="PRU00782"/>
    </source>
</evidence>
<comment type="similarity">
    <text evidence="6">Belongs to the TRAFAC class myosin-kinesin ATPase superfamily. Myosin family.</text>
</comment>
<evidence type="ECO:0000256" key="3">
    <source>
        <dbReference type="ARBA" id="ARBA00023123"/>
    </source>
</evidence>
<dbReference type="GO" id="GO:0005524">
    <property type="term" value="F:ATP binding"/>
    <property type="evidence" value="ECO:0007669"/>
    <property type="project" value="UniProtKB-KW"/>
</dbReference>
<evidence type="ECO:0000256" key="2">
    <source>
        <dbReference type="ARBA" id="ARBA00022840"/>
    </source>
</evidence>
<dbReference type="PRINTS" id="PR00193">
    <property type="entry name" value="MYOSINHEAVY"/>
</dbReference>
<dbReference type="PROSITE" id="PS51456">
    <property type="entry name" value="MYOSIN_MOTOR"/>
    <property type="match status" value="1"/>
</dbReference>
<keyword evidence="2" id="KW-0067">ATP-binding</keyword>
<feature type="domain" description="Myosin motor" evidence="7">
    <location>
        <begin position="1"/>
        <end position="393"/>
    </location>
</feature>
<dbReference type="Gene3D" id="1.20.120.720">
    <property type="entry name" value="Myosin VI head, motor domain, U50 subdomain"/>
    <property type="match status" value="1"/>
</dbReference>
<evidence type="ECO:0000259" key="7">
    <source>
        <dbReference type="PROSITE" id="PS51456"/>
    </source>
</evidence>
<dbReference type="GO" id="GO:0000146">
    <property type="term" value="F:microfilament motor activity"/>
    <property type="evidence" value="ECO:0007669"/>
    <property type="project" value="TreeGrafter"/>
</dbReference>
<dbReference type="GO" id="GO:0005886">
    <property type="term" value="C:plasma membrane"/>
    <property type="evidence" value="ECO:0007669"/>
    <property type="project" value="TreeGrafter"/>
</dbReference>
<dbReference type="OrthoDB" id="6108017at2759"/>
<dbReference type="GO" id="GO:0030139">
    <property type="term" value="C:endocytic vesicle"/>
    <property type="evidence" value="ECO:0007669"/>
    <property type="project" value="TreeGrafter"/>
</dbReference>
<dbReference type="Gene3D" id="1.20.58.530">
    <property type="match status" value="1"/>
</dbReference>
<dbReference type="InterPro" id="IPR027417">
    <property type="entry name" value="P-loop_NTPase"/>
</dbReference>
<evidence type="ECO:0000256" key="4">
    <source>
        <dbReference type="ARBA" id="ARBA00023175"/>
    </source>
</evidence>
<dbReference type="GO" id="GO:0016459">
    <property type="term" value="C:myosin complex"/>
    <property type="evidence" value="ECO:0007669"/>
    <property type="project" value="UniProtKB-KW"/>
</dbReference>
<dbReference type="PANTHER" id="PTHR13140:SF745">
    <property type="entry name" value="UNCONVENTIONAL MYOSIN-VI"/>
    <property type="match status" value="1"/>
</dbReference>
<dbReference type="Pfam" id="PF00063">
    <property type="entry name" value="Myosin_head"/>
    <property type="match status" value="1"/>
</dbReference>
<feature type="non-terminal residue" evidence="8">
    <location>
        <position position="1"/>
    </location>
</feature>
<sequence length="393" mass="44486">QTLTYFCFCCSSVKFLSYYFFKDKVAGGFVSHYLLERSRLCRQADGERNYHIFYQLIAGAPDYLFQKLHLDSPQKFKYLNHGAISFFTRPGSTSKIDSRRLKREFSSTTIITDAIVDDYADFSHLVEALARAGFEPNEVNDIWRVVAGILHLGNIDFIANMNDSKGGTRCRKFAPSSPVGSAKSLVDLTLNLNGCIVEPETESSLMIAAELLGLEMADLKLGLVTRIMQATKGGVKGTLIRVPLKPHEAVAGRDALTKALYSRLFDWLVARINKSIPSEKSTNYIGVLDIAGFEFFEVNSFEQFCINFCNEKLQHFFNERILKQEQELYAKEGLDVPRIEYSDNHDCIELFEMKSCGLLDLLDEEARLPRPSSQHFTAAVYEANKGHFRLEVN</sequence>
<evidence type="ECO:0000313" key="8">
    <source>
        <dbReference type="EMBL" id="KJH44472.1"/>
    </source>
</evidence>
<dbReference type="GO" id="GO:0030048">
    <property type="term" value="P:actin filament-based movement"/>
    <property type="evidence" value="ECO:0007669"/>
    <property type="project" value="TreeGrafter"/>
</dbReference>